<protein>
    <submittedName>
        <fullName evidence="11">Neuropeptide Y receptor type 2</fullName>
    </submittedName>
</protein>
<keyword evidence="7 11" id="KW-0675">Receptor</keyword>
<evidence type="ECO:0000256" key="4">
    <source>
        <dbReference type="ARBA" id="ARBA00022989"/>
    </source>
</evidence>
<comment type="subcellular location">
    <subcellularLocation>
        <location evidence="1">Membrane</location>
        <topology evidence="1">Multi-pass membrane protein</topology>
    </subcellularLocation>
</comment>
<evidence type="ECO:0000256" key="1">
    <source>
        <dbReference type="ARBA" id="ARBA00004141"/>
    </source>
</evidence>
<dbReference type="PANTHER" id="PTHR24235">
    <property type="entry name" value="NEUROPEPTIDE Y RECEPTOR"/>
    <property type="match status" value="1"/>
</dbReference>
<evidence type="ECO:0000259" key="10">
    <source>
        <dbReference type="PROSITE" id="PS50262"/>
    </source>
</evidence>
<dbReference type="SUPFAM" id="SSF81321">
    <property type="entry name" value="Family A G protein-coupled receptor-like"/>
    <property type="match status" value="1"/>
</dbReference>
<evidence type="ECO:0000256" key="9">
    <source>
        <dbReference type="SAM" id="Phobius"/>
    </source>
</evidence>
<evidence type="ECO:0000256" key="3">
    <source>
        <dbReference type="ARBA" id="ARBA00022692"/>
    </source>
</evidence>
<evidence type="ECO:0000256" key="6">
    <source>
        <dbReference type="ARBA" id="ARBA00023136"/>
    </source>
</evidence>
<evidence type="ECO:0000313" key="11">
    <source>
        <dbReference type="EMBL" id="ODM93376.1"/>
    </source>
</evidence>
<evidence type="ECO:0000313" key="12">
    <source>
        <dbReference type="Proteomes" id="UP000094527"/>
    </source>
</evidence>
<accession>A0A1D2MJY0</accession>
<name>A0A1D2MJY0_ORCCI</name>
<feature type="domain" description="G-protein coupled receptors family 1 profile" evidence="10">
    <location>
        <begin position="224"/>
        <end position="276"/>
    </location>
</feature>
<proteinExistence type="inferred from homology"/>
<dbReference type="GO" id="GO:0004930">
    <property type="term" value="F:G protein-coupled receptor activity"/>
    <property type="evidence" value="ECO:0007669"/>
    <property type="project" value="UniProtKB-KW"/>
</dbReference>
<gene>
    <name evidence="11" type="ORF">Ocin01_13304</name>
</gene>
<keyword evidence="3 9" id="KW-0812">Transmembrane</keyword>
<dbReference type="Gene3D" id="1.20.1070.10">
    <property type="entry name" value="Rhodopsin 7-helix transmembrane proteins"/>
    <property type="match status" value="1"/>
</dbReference>
<feature type="transmembrane region" description="Helical" evidence="9">
    <location>
        <begin position="204"/>
        <end position="233"/>
    </location>
</feature>
<reference evidence="11 12" key="1">
    <citation type="journal article" date="2016" name="Genome Biol. Evol.">
        <title>Gene Family Evolution Reflects Adaptation to Soil Environmental Stressors in the Genome of the Collembolan Orchesella cincta.</title>
        <authorList>
            <person name="Faddeeva-Vakhrusheva A."/>
            <person name="Derks M.F."/>
            <person name="Anvar S.Y."/>
            <person name="Agamennone V."/>
            <person name="Suring W."/>
            <person name="Smit S."/>
            <person name="van Straalen N.M."/>
            <person name="Roelofs D."/>
        </authorList>
    </citation>
    <scope>NUCLEOTIDE SEQUENCE [LARGE SCALE GENOMIC DNA]</scope>
    <source>
        <tissue evidence="11">Mixed pool</tissue>
    </source>
</reference>
<dbReference type="InterPro" id="IPR017452">
    <property type="entry name" value="GPCR_Rhodpsn_7TM"/>
</dbReference>
<dbReference type="OrthoDB" id="5975505at2759"/>
<keyword evidence="6 9" id="KW-0472">Membrane</keyword>
<evidence type="ECO:0000256" key="5">
    <source>
        <dbReference type="ARBA" id="ARBA00023040"/>
    </source>
</evidence>
<dbReference type="PROSITE" id="PS50262">
    <property type="entry name" value="G_PROTEIN_RECEP_F1_2"/>
    <property type="match status" value="1"/>
</dbReference>
<evidence type="ECO:0000256" key="8">
    <source>
        <dbReference type="ARBA" id="ARBA00023224"/>
    </source>
</evidence>
<dbReference type="PRINTS" id="PR00237">
    <property type="entry name" value="GPCRRHODOPSN"/>
</dbReference>
<dbReference type="STRING" id="48709.A0A1D2MJY0"/>
<keyword evidence="5" id="KW-0297">G-protein coupled receptor</keyword>
<organism evidence="11 12">
    <name type="scientific">Orchesella cincta</name>
    <name type="common">Springtail</name>
    <name type="synonym">Podura cincta</name>
    <dbReference type="NCBI Taxonomy" id="48709"/>
    <lineage>
        <taxon>Eukaryota</taxon>
        <taxon>Metazoa</taxon>
        <taxon>Ecdysozoa</taxon>
        <taxon>Arthropoda</taxon>
        <taxon>Hexapoda</taxon>
        <taxon>Collembola</taxon>
        <taxon>Entomobryomorpha</taxon>
        <taxon>Entomobryoidea</taxon>
        <taxon>Orchesellidae</taxon>
        <taxon>Orchesellinae</taxon>
        <taxon>Orchesella</taxon>
    </lineage>
</organism>
<dbReference type="AlphaFoldDB" id="A0A1D2MJY0"/>
<comment type="caution">
    <text evidence="11">The sequence shown here is derived from an EMBL/GenBank/DDBJ whole genome shotgun (WGS) entry which is preliminary data.</text>
</comment>
<dbReference type="PANTHER" id="PTHR24235:SF29">
    <property type="entry name" value="GH23382P"/>
    <property type="match status" value="1"/>
</dbReference>
<dbReference type="Proteomes" id="UP000094527">
    <property type="component" value="Unassembled WGS sequence"/>
</dbReference>
<evidence type="ECO:0000256" key="2">
    <source>
        <dbReference type="ARBA" id="ARBA00010663"/>
    </source>
</evidence>
<keyword evidence="8" id="KW-0807">Transducer</keyword>
<keyword evidence="4 9" id="KW-1133">Transmembrane helix</keyword>
<sequence>MADHYQLTVNLPFTGLGLSENSSQTTVGNNPGANVSMMESTLNILNSNFSSSTSNSILSSNTPSLSLNQDSHDIWKQLIPSAAALISNSATAAVSTVSSTLFPKEHHDYSESRNISALEIPPDENSSVFMEHHIASSSGSRLSSTLSVHSGSPNSVFINSISTIATSTGGYWDSVFNASEETVSPTTEDFDFDFTPEDELRVSLGVAILLCVAYGLVFLIGMIGNLFVLAVVFRTPRMRFVFAATYFFTSTPTNFFIANLAVADLLVVLFCLPATLCANIFSDTNAIDNPHNADLQ</sequence>
<keyword evidence="12" id="KW-1185">Reference proteome</keyword>
<feature type="transmembrane region" description="Helical" evidence="9">
    <location>
        <begin position="254"/>
        <end position="276"/>
    </location>
</feature>
<evidence type="ECO:0000256" key="7">
    <source>
        <dbReference type="ARBA" id="ARBA00023170"/>
    </source>
</evidence>
<feature type="non-terminal residue" evidence="11">
    <location>
        <position position="296"/>
    </location>
</feature>
<dbReference type="EMBL" id="LJIJ01001006">
    <property type="protein sequence ID" value="ODM93376.1"/>
    <property type="molecule type" value="Genomic_DNA"/>
</dbReference>
<dbReference type="GO" id="GO:0016020">
    <property type="term" value="C:membrane"/>
    <property type="evidence" value="ECO:0007669"/>
    <property type="project" value="UniProtKB-SubCell"/>
</dbReference>
<comment type="similarity">
    <text evidence="2">Belongs to the G-protein coupled receptor 1 family.</text>
</comment>
<dbReference type="InterPro" id="IPR000276">
    <property type="entry name" value="GPCR_Rhodpsn"/>
</dbReference>